<organism evidence="6 7">
    <name type="scientific">Actibacterium naphthalenivorans</name>
    <dbReference type="NCBI Taxonomy" id="1614693"/>
    <lineage>
        <taxon>Bacteria</taxon>
        <taxon>Pseudomonadati</taxon>
        <taxon>Pseudomonadota</taxon>
        <taxon>Alphaproteobacteria</taxon>
        <taxon>Rhodobacterales</taxon>
        <taxon>Roseobacteraceae</taxon>
        <taxon>Actibacterium</taxon>
    </lineage>
</organism>
<dbReference type="InterPro" id="IPR052951">
    <property type="entry name" value="Tellurite_res_ion_channel"/>
</dbReference>
<keyword evidence="7" id="KW-1185">Reference proteome</keyword>
<feature type="transmembrane region" description="Helical" evidence="5">
    <location>
        <begin position="283"/>
        <end position="303"/>
    </location>
</feature>
<evidence type="ECO:0000313" key="6">
    <source>
        <dbReference type="EMBL" id="MBB4022279.1"/>
    </source>
</evidence>
<dbReference type="PANTHER" id="PTHR37955">
    <property type="entry name" value="TELLURITE RESISTANCE PROTEIN TEHA"/>
    <property type="match status" value="1"/>
</dbReference>
<keyword evidence="2 5" id="KW-0812">Transmembrane</keyword>
<accession>A0A840CG72</accession>
<keyword evidence="4 5" id="KW-0472">Membrane</keyword>
<evidence type="ECO:0000256" key="1">
    <source>
        <dbReference type="ARBA" id="ARBA00004141"/>
    </source>
</evidence>
<name>A0A840CG72_9RHOB</name>
<comment type="caution">
    <text evidence="6">The sequence shown here is derived from an EMBL/GenBank/DDBJ whole genome shotgun (WGS) entry which is preliminary data.</text>
</comment>
<dbReference type="GO" id="GO:0005886">
    <property type="term" value="C:plasma membrane"/>
    <property type="evidence" value="ECO:0007669"/>
    <property type="project" value="TreeGrafter"/>
</dbReference>
<evidence type="ECO:0000256" key="2">
    <source>
        <dbReference type="ARBA" id="ARBA00022692"/>
    </source>
</evidence>
<feature type="transmembrane region" description="Helical" evidence="5">
    <location>
        <begin position="86"/>
        <end position="103"/>
    </location>
</feature>
<dbReference type="AlphaFoldDB" id="A0A840CG72"/>
<feature type="transmembrane region" description="Helical" evidence="5">
    <location>
        <begin position="171"/>
        <end position="192"/>
    </location>
</feature>
<dbReference type="CDD" id="cd09322">
    <property type="entry name" value="TDT_TehA_like"/>
    <property type="match status" value="1"/>
</dbReference>
<dbReference type="Gene3D" id="1.50.10.150">
    <property type="entry name" value="Voltage-dependent anion channel"/>
    <property type="match status" value="1"/>
</dbReference>
<evidence type="ECO:0000256" key="4">
    <source>
        <dbReference type="ARBA" id="ARBA00023136"/>
    </source>
</evidence>
<gene>
    <name evidence="6" type="ORF">GGR17_002088</name>
</gene>
<dbReference type="Proteomes" id="UP000585681">
    <property type="component" value="Unassembled WGS sequence"/>
</dbReference>
<reference evidence="6" key="1">
    <citation type="submission" date="2020-08" db="EMBL/GenBank/DDBJ databases">
        <title>Genomic Encyclopedia of Type Strains, Phase IV (KMG-IV): sequencing the most valuable type-strain genomes for metagenomic binning, comparative biology and taxonomic classification.</title>
        <authorList>
            <person name="Goeker M."/>
        </authorList>
    </citation>
    <scope>NUCLEOTIDE SEQUENCE [LARGE SCALE GENOMIC DNA]</scope>
    <source>
        <strain evidence="6">DSM 105040</strain>
    </source>
</reference>
<feature type="transmembrane region" description="Helical" evidence="5">
    <location>
        <begin position="44"/>
        <end position="66"/>
    </location>
</feature>
<feature type="transmembrane region" description="Helical" evidence="5">
    <location>
        <begin position="109"/>
        <end position="133"/>
    </location>
</feature>
<feature type="transmembrane region" description="Helical" evidence="5">
    <location>
        <begin position="204"/>
        <end position="221"/>
    </location>
</feature>
<feature type="transmembrane region" description="Helical" evidence="5">
    <location>
        <begin position="145"/>
        <end position="165"/>
    </location>
</feature>
<feature type="transmembrane region" description="Helical" evidence="5">
    <location>
        <begin position="256"/>
        <end position="277"/>
    </location>
</feature>
<dbReference type="InterPro" id="IPR004695">
    <property type="entry name" value="SLAC1/Mae1/Ssu1/TehA"/>
</dbReference>
<proteinExistence type="predicted"/>
<feature type="transmembrane region" description="Helical" evidence="5">
    <location>
        <begin position="16"/>
        <end position="32"/>
    </location>
</feature>
<dbReference type="RefSeq" id="WP_054538916.1">
    <property type="nucleotide sequence ID" value="NZ_JACIEQ010000002.1"/>
</dbReference>
<feature type="transmembrane region" description="Helical" evidence="5">
    <location>
        <begin position="227"/>
        <end position="244"/>
    </location>
</feature>
<evidence type="ECO:0000313" key="7">
    <source>
        <dbReference type="Proteomes" id="UP000585681"/>
    </source>
</evidence>
<dbReference type="GO" id="GO:0046583">
    <property type="term" value="F:monoatomic cation efflux transmembrane transporter activity"/>
    <property type="evidence" value="ECO:0007669"/>
    <property type="project" value="TreeGrafter"/>
</dbReference>
<comment type="subcellular location">
    <subcellularLocation>
        <location evidence="1">Membrane</location>
        <topology evidence="1">Multi-pass membrane protein</topology>
    </subcellularLocation>
</comment>
<sequence length="323" mass="33827">MFKLPQKARFGEQTPPAIFPPIFGLLGIGLAWRRAEPVFQAPPAVSQLILGAVSLLFLFALGAYGLKVIRRPAVVAEDLRVLPGRAGLAAMVLSVYLMAAVLLPMSPRAAGAVLLAGLAGHAALVWLVIAALLRGPEEQRQVTPVWHLQFVGVIFVPLVAIPLGYTGLSRFIFYGAGAFALAILAISVAQIIRRDPPPPLRPLMAIHVAPFSLLGAVALMLNERLPALIFAALATAILAALLIRARYIAAAGFSPLWGAFTFPLAAYASLMLALAGAGEGEPFRFAGGVTLVAGTLMIPAIAVKVMQAWAKGGLAVKTNAARA</sequence>
<keyword evidence="3 5" id="KW-1133">Transmembrane helix</keyword>
<evidence type="ECO:0000256" key="5">
    <source>
        <dbReference type="SAM" id="Phobius"/>
    </source>
</evidence>
<dbReference type="Pfam" id="PF03595">
    <property type="entry name" value="SLAC1"/>
    <property type="match status" value="1"/>
</dbReference>
<dbReference type="PANTHER" id="PTHR37955:SF1">
    <property type="entry name" value="DEP DOMAIN-CONTAINING PROTEIN"/>
    <property type="match status" value="1"/>
</dbReference>
<dbReference type="EMBL" id="JACIEQ010000002">
    <property type="protein sequence ID" value="MBB4022279.1"/>
    <property type="molecule type" value="Genomic_DNA"/>
</dbReference>
<dbReference type="InterPro" id="IPR038665">
    <property type="entry name" value="Voltage-dep_anion_channel_sf"/>
</dbReference>
<protein>
    <submittedName>
        <fullName evidence="6">Tellurite resistance protein</fullName>
    </submittedName>
</protein>
<evidence type="ECO:0000256" key="3">
    <source>
        <dbReference type="ARBA" id="ARBA00022989"/>
    </source>
</evidence>